<reference evidence="1" key="1">
    <citation type="journal article" date="2013" name="Genome Announc.">
        <title>Draft Genome Sequence of Agarivorans albus Strain MKT 106T, an Agarolytic Marine Bacterium.</title>
        <authorList>
            <person name="Yasuike M."/>
            <person name="Nakamura Y."/>
            <person name="Kai W."/>
            <person name="Fujiwara A."/>
            <person name="Fukui Y."/>
            <person name="Satomi M."/>
            <person name="Sano M."/>
        </authorList>
    </citation>
    <scope>NUCLEOTIDE SEQUENCE [LARGE SCALE GENOMIC DNA]</scope>
</reference>
<evidence type="ECO:0000313" key="2">
    <source>
        <dbReference type="Proteomes" id="UP000014461"/>
    </source>
</evidence>
<organism evidence="1 2">
    <name type="scientific">Agarivorans albus MKT 106</name>
    <dbReference type="NCBI Taxonomy" id="1331007"/>
    <lineage>
        <taxon>Bacteria</taxon>
        <taxon>Pseudomonadati</taxon>
        <taxon>Pseudomonadota</taxon>
        <taxon>Gammaproteobacteria</taxon>
        <taxon>Alteromonadales</taxon>
        <taxon>Alteromonadaceae</taxon>
        <taxon>Agarivorans</taxon>
    </lineage>
</organism>
<sequence>MGFSVGGPVSLSKIEDRKLYVTCELAAYPEQQASAEGLKFELFSIGVFSEEWCRSVFTALGNLTFEAKLGDRHTINISGLIEGPEATNTVQLRLFSKTDIGNEKYGLYEVVAV</sequence>
<protein>
    <submittedName>
        <fullName evidence="1">Uncharacterized protein</fullName>
    </submittedName>
</protein>
<accession>R9PID8</accession>
<dbReference type="AlphaFoldDB" id="R9PID8"/>
<evidence type="ECO:0000313" key="1">
    <source>
        <dbReference type="EMBL" id="GAD01130.1"/>
    </source>
</evidence>
<proteinExistence type="predicted"/>
<gene>
    <name evidence="1" type="ORF">AALB_1210</name>
</gene>
<dbReference type="Proteomes" id="UP000014461">
    <property type="component" value="Unassembled WGS sequence"/>
</dbReference>
<dbReference type="EMBL" id="BARX01000006">
    <property type="protein sequence ID" value="GAD01130.1"/>
    <property type="molecule type" value="Genomic_DNA"/>
</dbReference>
<comment type="caution">
    <text evidence="1">The sequence shown here is derived from an EMBL/GenBank/DDBJ whole genome shotgun (WGS) entry which is preliminary data.</text>
</comment>
<name>R9PID8_AGAAL</name>
<keyword evidence="2" id="KW-1185">Reference proteome</keyword>